<evidence type="ECO:0000256" key="1">
    <source>
        <dbReference type="ARBA" id="ARBA00004141"/>
    </source>
</evidence>
<gene>
    <name evidence="7" type="ORF">HELGO_WM6026</name>
</gene>
<dbReference type="GO" id="GO:0016020">
    <property type="term" value="C:membrane"/>
    <property type="evidence" value="ECO:0007669"/>
    <property type="project" value="UniProtKB-SubCell"/>
</dbReference>
<feature type="transmembrane region" description="Helical" evidence="5">
    <location>
        <begin position="85"/>
        <end position="107"/>
    </location>
</feature>
<dbReference type="Pfam" id="PF04932">
    <property type="entry name" value="Wzy_C"/>
    <property type="match status" value="1"/>
</dbReference>
<dbReference type="InterPro" id="IPR007016">
    <property type="entry name" value="O-antigen_ligase-rel_domated"/>
</dbReference>
<evidence type="ECO:0000256" key="3">
    <source>
        <dbReference type="ARBA" id="ARBA00022989"/>
    </source>
</evidence>
<name>A0A6S6TSP1_9GAMM</name>
<feature type="transmembrane region" description="Helical" evidence="5">
    <location>
        <begin position="173"/>
        <end position="196"/>
    </location>
</feature>
<feature type="transmembrane region" description="Helical" evidence="5">
    <location>
        <begin position="114"/>
        <end position="136"/>
    </location>
</feature>
<keyword evidence="3 5" id="KW-1133">Transmembrane helix</keyword>
<evidence type="ECO:0000256" key="2">
    <source>
        <dbReference type="ARBA" id="ARBA00022692"/>
    </source>
</evidence>
<dbReference type="EMBL" id="CACVAY010000103">
    <property type="protein sequence ID" value="CAA6821167.1"/>
    <property type="molecule type" value="Genomic_DNA"/>
</dbReference>
<feature type="transmembrane region" description="Helical" evidence="5">
    <location>
        <begin position="61"/>
        <end position="79"/>
    </location>
</feature>
<dbReference type="PANTHER" id="PTHR37422">
    <property type="entry name" value="TEICHURONIC ACID BIOSYNTHESIS PROTEIN TUAE"/>
    <property type="match status" value="1"/>
</dbReference>
<proteinExistence type="predicted"/>
<organism evidence="7">
    <name type="scientific">uncultured Thiotrichaceae bacterium</name>
    <dbReference type="NCBI Taxonomy" id="298394"/>
    <lineage>
        <taxon>Bacteria</taxon>
        <taxon>Pseudomonadati</taxon>
        <taxon>Pseudomonadota</taxon>
        <taxon>Gammaproteobacteria</taxon>
        <taxon>Thiotrichales</taxon>
        <taxon>Thiotrichaceae</taxon>
        <taxon>environmental samples</taxon>
    </lineage>
</organism>
<protein>
    <submittedName>
        <fullName evidence="7">O-antigen ligase</fullName>
    </submittedName>
</protein>
<dbReference type="AlphaFoldDB" id="A0A6S6TSP1"/>
<dbReference type="PANTHER" id="PTHR37422:SF13">
    <property type="entry name" value="LIPOPOLYSACCHARIDE BIOSYNTHESIS PROTEIN PA4999-RELATED"/>
    <property type="match status" value="1"/>
</dbReference>
<feature type="transmembrane region" description="Helical" evidence="5">
    <location>
        <begin position="31"/>
        <end position="49"/>
    </location>
</feature>
<dbReference type="GO" id="GO:0016874">
    <property type="term" value="F:ligase activity"/>
    <property type="evidence" value="ECO:0007669"/>
    <property type="project" value="UniProtKB-KW"/>
</dbReference>
<comment type="subcellular location">
    <subcellularLocation>
        <location evidence="1">Membrane</location>
        <topology evidence="1">Multi-pass membrane protein</topology>
    </subcellularLocation>
</comment>
<evidence type="ECO:0000259" key="6">
    <source>
        <dbReference type="Pfam" id="PF04932"/>
    </source>
</evidence>
<feature type="transmembrane region" description="Helical" evidence="5">
    <location>
        <begin position="370"/>
        <end position="388"/>
    </location>
</feature>
<evidence type="ECO:0000256" key="4">
    <source>
        <dbReference type="ARBA" id="ARBA00023136"/>
    </source>
</evidence>
<feature type="transmembrane region" description="Helical" evidence="5">
    <location>
        <begin position="345"/>
        <end position="364"/>
    </location>
</feature>
<evidence type="ECO:0000256" key="5">
    <source>
        <dbReference type="SAM" id="Phobius"/>
    </source>
</evidence>
<evidence type="ECO:0000313" key="7">
    <source>
        <dbReference type="EMBL" id="CAA6821167.1"/>
    </source>
</evidence>
<accession>A0A6S6TSP1</accession>
<keyword evidence="7" id="KW-0436">Ligase</keyword>
<keyword evidence="2 5" id="KW-0812">Transmembrane</keyword>
<reference evidence="7" key="1">
    <citation type="submission" date="2020-01" db="EMBL/GenBank/DDBJ databases">
        <authorList>
            <person name="Meier V. D."/>
            <person name="Meier V D."/>
        </authorList>
    </citation>
    <scope>NUCLEOTIDE SEQUENCE</scope>
    <source>
        <strain evidence="7">HLG_WM_MAG_07</strain>
    </source>
</reference>
<sequence>MSQKQPMAYIILIAFFIHLVFLSYLNNFNVAGLPLRSFFVIFCGGLVLLQGSSYVTDLKLLNISYALLSMLGLLVSVINQIDNGVIFAGLFRLLQSYLVIVSGYYLLVNFGYKVIPYTVLAVAVPSAVVGILQAMGMDFAWQIREMLGAVQNTAISHEITEVFVNNRSRPPGLLLFAIPQTYLLLTALAMSLFLYIRAYERGEDTHTFLFLTTVVFVGCVSSETRSAIGAAAILILLTFWRVNFTLLAGAGIAMTMVLMGSQIYSAQLPVKTDAETRVLSFTDDSAKGRMTLYKYGTELVLQSPLGYGYGFNSKEVAPEYFSNEKNIFEYAPTAKVQYLTEVHNALLNITHIYGVIGLAIFVIFVYQLSVVRWFFTFVLVGYLLNAFFHNNGIMLGDLYFDFFISMILYYKYYVNRLIECQPATPKVDHSLKYAVHM</sequence>
<feature type="transmembrane region" description="Helical" evidence="5">
    <location>
        <begin position="7"/>
        <end position="25"/>
    </location>
</feature>
<dbReference type="InterPro" id="IPR051533">
    <property type="entry name" value="WaaL-like"/>
</dbReference>
<feature type="domain" description="O-antigen ligase-related" evidence="6">
    <location>
        <begin position="214"/>
        <end position="362"/>
    </location>
</feature>
<feature type="transmembrane region" description="Helical" evidence="5">
    <location>
        <begin position="208"/>
        <end position="240"/>
    </location>
</feature>
<keyword evidence="4 5" id="KW-0472">Membrane</keyword>
<feature type="transmembrane region" description="Helical" evidence="5">
    <location>
        <begin position="246"/>
        <end position="264"/>
    </location>
</feature>